<comment type="caution">
    <text evidence="2">The sequence shown here is derived from an EMBL/GenBank/DDBJ whole genome shotgun (WGS) entry which is preliminary data.</text>
</comment>
<feature type="region of interest" description="Disordered" evidence="1">
    <location>
        <begin position="1"/>
        <end position="251"/>
    </location>
</feature>
<feature type="compositionally biased region" description="Basic and acidic residues" evidence="1">
    <location>
        <begin position="680"/>
        <end position="690"/>
    </location>
</feature>
<feature type="compositionally biased region" description="Basic and acidic residues" evidence="1">
    <location>
        <begin position="191"/>
        <end position="207"/>
    </location>
</feature>
<feature type="compositionally biased region" description="Low complexity" evidence="1">
    <location>
        <begin position="943"/>
        <end position="965"/>
    </location>
</feature>
<feature type="compositionally biased region" description="Polar residues" evidence="1">
    <location>
        <begin position="548"/>
        <end position="564"/>
    </location>
</feature>
<feature type="compositionally biased region" description="Basic and acidic residues" evidence="1">
    <location>
        <begin position="117"/>
        <end position="129"/>
    </location>
</feature>
<feature type="region of interest" description="Disordered" evidence="1">
    <location>
        <begin position="858"/>
        <end position="1269"/>
    </location>
</feature>
<feature type="compositionally biased region" description="Polar residues" evidence="1">
    <location>
        <begin position="864"/>
        <end position="875"/>
    </location>
</feature>
<feature type="compositionally biased region" description="Basic and acidic residues" evidence="1">
    <location>
        <begin position="1201"/>
        <end position="1220"/>
    </location>
</feature>
<name>A0A168D2T7_9EURO</name>
<feature type="compositionally biased region" description="Polar residues" evidence="1">
    <location>
        <begin position="56"/>
        <end position="66"/>
    </location>
</feature>
<evidence type="ECO:0000313" key="2">
    <source>
        <dbReference type="EMBL" id="KZZ97298.1"/>
    </source>
</evidence>
<dbReference type="Proteomes" id="UP000242877">
    <property type="component" value="Unassembled WGS sequence"/>
</dbReference>
<feature type="compositionally biased region" description="Basic and acidic residues" evidence="1">
    <location>
        <begin position="743"/>
        <end position="753"/>
    </location>
</feature>
<feature type="compositionally biased region" description="Basic and acidic residues" evidence="1">
    <location>
        <begin position="1139"/>
        <end position="1188"/>
    </location>
</feature>
<feature type="compositionally biased region" description="Polar residues" evidence="1">
    <location>
        <begin position="824"/>
        <end position="838"/>
    </location>
</feature>
<evidence type="ECO:0000256" key="1">
    <source>
        <dbReference type="SAM" id="MobiDB-lite"/>
    </source>
</evidence>
<evidence type="ECO:0000313" key="3">
    <source>
        <dbReference type="Proteomes" id="UP000242877"/>
    </source>
</evidence>
<keyword evidence="3" id="KW-1185">Reference proteome</keyword>
<feature type="compositionally biased region" description="Basic and acidic residues" evidence="1">
    <location>
        <begin position="415"/>
        <end position="425"/>
    </location>
</feature>
<feature type="compositionally biased region" description="Polar residues" evidence="1">
    <location>
        <begin position="480"/>
        <end position="491"/>
    </location>
</feature>
<feature type="region of interest" description="Disordered" evidence="1">
    <location>
        <begin position="268"/>
        <end position="844"/>
    </location>
</feature>
<feature type="compositionally biased region" description="Low complexity" evidence="1">
    <location>
        <begin position="208"/>
        <end position="236"/>
    </location>
</feature>
<dbReference type="EMBL" id="AZGZ01000002">
    <property type="protein sequence ID" value="KZZ97298.1"/>
    <property type="molecule type" value="Genomic_DNA"/>
</dbReference>
<protein>
    <submittedName>
        <fullName evidence="2">Uncharacterized protein</fullName>
    </submittedName>
</protein>
<accession>A0A168D2T7</accession>
<feature type="compositionally biased region" description="Basic and acidic residues" evidence="1">
    <location>
        <begin position="1227"/>
        <end position="1245"/>
    </location>
</feature>
<proteinExistence type="predicted"/>
<dbReference type="AlphaFoldDB" id="A0A168D2T7"/>
<feature type="compositionally biased region" description="Low complexity" evidence="1">
    <location>
        <begin position="268"/>
        <end position="286"/>
    </location>
</feature>
<feature type="compositionally biased region" description="Low complexity" evidence="1">
    <location>
        <begin position="146"/>
        <end position="155"/>
    </location>
</feature>
<feature type="compositionally biased region" description="Polar residues" evidence="1">
    <location>
        <begin position="923"/>
        <end position="942"/>
    </location>
</feature>
<dbReference type="VEuPathDB" id="FungiDB:AAP_00941"/>
<feature type="compositionally biased region" description="Polar residues" evidence="1">
    <location>
        <begin position="522"/>
        <end position="532"/>
    </location>
</feature>
<feature type="compositionally biased region" description="Low complexity" evidence="1">
    <location>
        <begin position="987"/>
        <end position="1008"/>
    </location>
</feature>
<sequence length="1269" mass="138720">MAHPRNNARLNTSSHGRSDSSETCPQLVPSPLPLTSDDDAAQADNKGGAGDGNNQSQFLSEQTPQRSRLLDLPWRLIRDPASVAGDHEGNTRVVPGPSRWSPNEQDARVCGDIMPESWHRERQKRDEQVGKIVGPQANEAGEEPEATTTAEATEAQKQPLSKHSRAQVHPSENDDGDVFVDSAQRQSSGRQHQEHYHRQRQQEEHQCARSPSSPRSSASFDSQASSSTSSNQRQARPILRACATRSKSQGVLPFVGLGQGRFLKLTQSPAPTSALRPAAPSSSSPPIHVTRSTSKPRASPEVNDNRQDLKEINPPFPHEVATSDDSNDTHSQSTMLGASRWASSSEDTTPKGDKSQKRPLRAPSKWATGNSPKQNAANPPPKGGNAKQHGLQPSKWAAIDTSKQDDARPSGIPSGDRHSPSKDDQSVAETAKPATTRAEKTVSVNSPTTREHSSGRSTKPLLQPSKWATVDVKKEEAHTTLVTSDNGTPPSNRDRTSTTGGTPSPLPSKEPTVEKKEETPVGNQQRSSSTVDRSSEAIVNPHSKWVNRGSSRESNTPASVTAPDSRQRSPLADNRISEGSVKPFIQPSKWASEETTPSKKEKDSPQPVLVSTPITKQSAEVLARLSPTNSRKNRKGRNRRPKSRNSAASDIENSPEEEAHDPAPSAPAPHANEPVSFSDLRAEAGSKDLSDNSPSAPTSDRGFQIRGNAKRTTSHISAAIDASRKQENASEVPTLGKYTVEMPDNRATTHDSSIETPLDAAAALLNQSKADNQHDKGTQSQQSSPEDTKSPRQRRPSATYIPPHLRRRMQEEKARQAAGLSAQPAPSSASGNMTTTDNGIQIRGRGGRQPIALQHHFSDDNQNSHDMLPSHQSHANAVGLSPPGPVPGNLGNHRVSMPPAGSYPGPYNRQPMQSQGGGYHMPISTSRTAFASHSPSQASSLDQRFPQPAHHPQQPYQGQGPRMMPAHPMGQQQQQSFMPASYPPYPRGMMGPQQGQQHQHQQQQQQHPGGRGFTQQSKHATGGPQLSHGSPPSQRHPEGFEQVSQNHLRYNPNYTPTPPPQQQSRAGGAGEDDIAERLGAVRLNDKQERGGPGAGRWRSKTNKDKDIHIPPAKAQEDQRAQDEERERNRLRKLQSAKSRGWDSRKDEHGKIQSRNDQDDPERLALRNGPDRVKEDRERRKMLLSNHHDEEDDDGVVYPEPGRLEPIDFGDEFEKKEDKSKTGTPAGKDQEKGKEDHSHSPKHKIELTPLPDLIEPGTSWADLMDEEEWE</sequence>
<feature type="compositionally biased region" description="Basic residues" evidence="1">
    <location>
        <begin position="631"/>
        <end position="643"/>
    </location>
</feature>
<dbReference type="OrthoDB" id="4207597at2759"/>
<organism evidence="2 3">
    <name type="scientific">Ascosphaera apis ARSEF 7405</name>
    <dbReference type="NCBI Taxonomy" id="392613"/>
    <lineage>
        <taxon>Eukaryota</taxon>
        <taxon>Fungi</taxon>
        <taxon>Dikarya</taxon>
        <taxon>Ascomycota</taxon>
        <taxon>Pezizomycotina</taxon>
        <taxon>Eurotiomycetes</taxon>
        <taxon>Eurotiomycetidae</taxon>
        <taxon>Onygenales</taxon>
        <taxon>Ascosphaeraceae</taxon>
        <taxon>Ascosphaera</taxon>
    </lineage>
</organism>
<feature type="compositionally biased region" description="Polar residues" evidence="1">
    <location>
        <begin position="367"/>
        <end position="377"/>
    </location>
</feature>
<feature type="compositionally biased region" description="Polar residues" evidence="1">
    <location>
        <begin position="329"/>
        <end position="347"/>
    </location>
</feature>
<feature type="compositionally biased region" description="Basic and acidic residues" evidence="1">
    <location>
        <begin position="1101"/>
        <end position="1127"/>
    </location>
</feature>
<reference evidence="2 3" key="1">
    <citation type="journal article" date="2016" name="Genome Biol. Evol.">
        <title>Divergent and convergent evolution of fungal pathogenicity.</title>
        <authorList>
            <person name="Shang Y."/>
            <person name="Xiao G."/>
            <person name="Zheng P."/>
            <person name="Cen K."/>
            <person name="Zhan S."/>
            <person name="Wang C."/>
        </authorList>
    </citation>
    <scope>NUCLEOTIDE SEQUENCE [LARGE SCALE GENOMIC DNA]</scope>
    <source>
        <strain evidence="2 3">ARSEF 7405</strain>
    </source>
</reference>
<gene>
    <name evidence="2" type="ORF">AAP_00941</name>
</gene>